<dbReference type="Gene3D" id="3.40.50.2000">
    <property type="entry name" value="Glycogen Phosphorylase B"/>
    <property type="match status" value="1"/>
</dbReference>
<evidence type="ECO:0000313" key="2">
    <source>
        <dbReference type="EMBL" id="QJR12944.1"/>
    </source>
</evidence>
<reference evidence="2 3" key="1">
    <citation type="submission" date="2020-04" db="EMBL/GenBank/DDBJ databases">
        <title>Usitatibacter rugosus gen. nov., sp. nov. and Usitatibacter palustris sp. nov., novel members of Usitatibacteraceae fam. nov. within the order Nitrosomonadales isolated from soil.</title>
        <authorList>
            <person name="Huber K.J."/>
            <person name="Neumann-Schaal M."/>
            <person name="Geppert A."/>
            <person name="Luckner M."/>
            <person name="Wanner G."/>
            <person name="Overmann J."/>
        </authorList>
    </citation>
    <scope>NUCLEOTIDE SEQUENCE [LARGE SCALE GENOMIC DNA]</scope>
    <source>
        <strain evidence="2 3">0125_3</strain>
    </source>
</reference>
<feature type="domain" description="Glycosyl transferase family 1" evidence="1">
    <location>
        <begin position="136"/>
        <end position="272"/>
    </location>
</feature>
<dbReference type="KEGG" id="uru:DSM104443_04038"/>
<accession>A0A6M4H312</accession>
<proteinExistence type="predicted"/>
<dbReference type="NCBIfam" id="TIGR04348">
    <property type="entry name" value="selenoneine biosynthesis selenosugar synthase SenB"/>
    <property type="match status" value="1"/>
</dbReference>
<keyword evidence="3" id="KW-1185">Reference proteome</keyword>
<dbReference type="SUPFAM" id="SSF53756">
    <property type="entry name" value="UDP-Glycosyltransferase/glycogen phosphorylase"/>
    <property type="match status" value="1"/>
</dbReference>
<dbReference type="InterPro" id="IPR001296">
    <property type="entry name" value="Glyco_trans_1"/>
</dbReference>
<name>A0A6M4H312_9PROT</name>
<dbReference type="EMBL" id="CP053069">
    <property type="protein sequence ID" value="QJR12944.1"/>
    <property type="molecule type" value="Genomic_DNA"/>
</dbReference>
<protein>
    <recommendedName>
        <fullName evidence="1">Glycosyl transferase family 1 domain-containing protein</fullName>
    </recommendedName>
</protein>
<evidence type="ECO:0000259" key="1">
    <source>
        <dbReference type="Pfam" id="PF00534"/>
    </source>
</evidence>
<dbReference type="InterPro" id="IPR027627">
    <property type="entry name" value="Glycosyltransferase_put"/>
</dbReference>
<dbReference type="GO" id="GO:0016757">
    <property type="term" value="F:glycosyltransferase activity"/>
    <property type="evidence" value="ECO:0007669"/>
    <property type="project" value="InterPro"/>
</dbReference>
<dbReference type="AlphaFoldDB" id="A0A6M4H312"/>
<dbReference type="Proteomes" id="UP000501534">
    <property type="component" value="Chromosome"/>
</dbReference>
<organism evidence="2 3">
    <name type="scientific">Usitatibacter rugosus</name>
    <dbReference type="NCBI Taxonomy" id="2732067"/>
    <lineage>
        <taxon>Bacteria</taxon>
        <taxon>Pseudomonadati</taxon>
        <taxon>Pseudomonadota</taxon>
        <taxon>Betaproteobacteria</taxon>
        <taxon>Nitrosomonadales</taxon>
        <taxon>Usitatibacteraceae</taxon>
        <taxon>Usitatibacter</taxon>
    </lineage>
</organism>
<gene>
    <name evidence="2" type="ORF">DSM104443_04038</name>
</gene>
<sequence>MAHERSIVIVTPALADANNGNWQTASRWARMLAPRYRTRIVQHWPDGGASERDDAMIALHAVRSLASINTWAGIRGEHGLAVVMTGTDLYGLDGMDPLSKEALSLAQHVVVLQELGKERLPPSARAKARVIFQSATKRPTLTKPHSRLRAVMVGHLRDVKSPETLFDAALQLRAERDIFIDHIGEALDPSLGARARATAKGAPNYRWLGGLPHEEVRRRIQRAHLLVHTSRAEGGAHVVHEAIRSGTPVLASDVEGNIGMLGPDYFGYFHHGSAAQLALMLIACRDELHRTQSGALMKRLREQCHERSPLFDPAREKAAVLKLAADLLGSP</sequence>
<dbReference type="Pfam" id="PF00534">
    <property type="entry name" value="Glycos_transf_1"/>
    <property type="match status" value="1"/>
</dbReference>
<dbReference type="RefSeq" id="WP_171095594.1">
    <property type="nucleotide sequence ID" value="NZ_CP053069.1"/>
</dbReference>
<evidence type="ECO:0000313" key="3">
    <source>
        <dbReference type="Proteomes" id="UP000501534"/>
    </source>
</evidence>